<feature type="transmembrane region" description="Helical" evidence="6">
    <location>
        <begin position="125"/>
        <end position="144"/>
    </location>
</feature>
<evidence type="ECO:0000256" key="5">
    <source>
        <dbReference type="ARBA" id="ARBA00023136"/>
    </source>
</evidence>
<evidence type="ECO:0000313" key="8">
    <source>
        <dbReference type="EMBL" id="HJE39266.1"/>
    </source>
</evidence>
<dbReference type="Pfam" id="PF00892">
    <property type="entry name" value="EamA"/>
    <property type="match status" value="2"/>
</dbReference>
<dbReference type="InterPro" id="IPR050638">
    <property type="entry name" value="AA-Vitamin_Transporters"/>
</dbReference>
<feature type="transmembrane region" description="Helical" evidence="6">
    <location>
        <begin position="215"/>
        <end position="234"/>
    </location>
</feature>
<dbReference type="InterPro" id="IPR037185">
    <property type="entry name" value="EmrE-like"/>
</dbReference>
<dbReference type="GO" id="GO:0016020">
    <property type="term" value="C:membrane"/>
    <property type="evidence" value="ECO:0007669"/>
    <property type="project" value="UniProtKB-SubCell"/>
</dbReference>
<feature type="transmembrane region" description="Helical" evidence="6">
    <location>
        <begin position="70"/>
        <end position="91"/>
    </location>
</feature>
<dbReference type="PANTHER" id="PTHR32322">
    <property type="entry name" value="INNER MEMBRANE TRANSPORTER"/>
    <property type="match status" value="1"/>
</dbReference>
<protein>
    <submittedName>
        <fullName evidence="8">DMT family transporter</fullName>
    </submittedName>
</protein>
<accession>A0A921JIB3</accession>
<dbReference type="Gene3D" id="1.10.3730.20">
    <property type="match status" value="2"/>
</dbReference>
<feature type="domain" description="EamA" evidence="7">
    <location>
        <begin position="154"/>
        <end position="288"/>
    </location>
</feature>
<dbReference type="SUPFAM" id="SSF103481">
    <property type="entry name" value="Multidrug resistance efflux transporter EmrE"/>
    <property type="match status" value="2"/>
</dbReference>
<dbReference type="PANTHER" id="PTHR32322:SF2">
    <property type="entry name" value="EAMA DOMAIN-CONTAINING PROTEIN"/>
    <property type="match status" value="1"/>
</dbReference>
<feature type="transmembrane region" description="Helical" evidence="6">
    <location>
        <begin position="9"/>
        <end position="29"/>
    </location>
</feature>
<keyword evidence="3 6" id="KW-0812">Transmembrane</keyword>
<keyword evidence="4 6" id="KW-1133">Transmembrane helix</keyword>
<comment type="similarity">
    <text evidence="2">Belongs to the EamA transporter family.</text>
</comment>
<evidence type="ECO:0000259" key="7">
    <source>
        <dbReference type="Pfam" id="PF00892"/>
    </source>
</evidence>
<reference evidence="8" key="2">
    <citation type="submission" date="2021-09" db="EMBL/GenBank/DDBJ databases">
        <authorList>
            <person name="Gilroy R."/>
        </authorList>
    </citation>
    <scope>NUCLEOTIDE SEQUENCE</scope>
    <source>
        <strain evidence="8">4100</strain>
    </source>
</reference>
<evidence type="ECO:0000256" key="4">
    <source>
        <dbReference type="ARBA" id="ARBA00022989"/>
    </source>
</evidence>
<proteinExistence type="inferred from homology"/>
<feature type="transmembrane region" description="Helical" evidence="6">
    <location>
        <begin position="97"/>
        <end position="118"/>
    </location>
</feature>
<evidence type="ECO:0000256" key="3">
    <source>
        <dbReference type="ARBA" id="ARBA00022692"/>
    </source>
</evidence>
<organism evidence="8 9">
    <name type="scientific">Candidatus Amulumruptor caecigallinarius</name>
    <dbReference type="NCBI Taxonomy" id="2109911"/>
    <lineage>
        <taxon>Bacteria</taxon>
        <taxon>Pseudomonadati</taxon>
        <taxon>Bacteroidota</taxon>
        <taxon>Bacteroidia</taxon>
        <taxon>Bacteroidales</taxon>
        <taxon>Muribaculaceae</taxon>
        <taxon>Candidatus Amulumruptor</taxon>
    </lineage>
</organism>
<dbReference type="InterPro" id="IPR000620">
    <property type="entry name" value="EamA_dom"/>
</dbReference>
<dbReference type="EMBL" id="DYXT01000029">
    <property type="protein sequence ID" value="HJE39266.1"/>
    <property type="molecule type" value="Genomic_DNA"/>
</dbReference>
<evidence type="ECO:0000256" key="1">
    <source>
        <dbReference type="ARBA" id="ARBA00004141"/>
    </source>
</evidence>
<keyword evidence="5 6" id="KW-0472">Membrane</keyword>
<feature type="transmembrane region" description="Helical" evidence="6">
    <location>
        <begin position="274"/>
        <end position="300"/>
    </location>
</feature>
<feature type="transmembrane region" description="Helical" evidence="6">
    <location>
        <begin position="185"/>
        <end position="203"/>
    </location>
</feature>
<evidence type="ECO:0000256" key="2">
    <source>
        <dbReference type="ARBA" id="ARBA00007362"/>
    </source>
</evidence>
<evidence type="ECO:0000313" key="9">
    <source>
        <dbReference type="Proteomes" id="UP000711407"/>
    </source>
</evidence>
<reference evidence="8" key="1">
    <citation type="journal article" date="2021" name="PeerJ">
        <title>Extensive microbial diversity within the chicken gut microbiome revealed by metagenomics and culture.</title>
        <authorList>
            <person name="Gilroy R."/>
            <person name="Ravi A."/>
            <person name="Getino M."/>
            <person name="Pursley I."/>
            <person name="Horton D.L."/>
            <person name="Alikhan N.F."/>
            <person name="Baker D."/>
            <person name="Gharbi K."/>
            <person name="Hall N."/>
            <person name="Watson M."/>
            <person name="Adriaenssens E.M."/>
            <person name="Foster-Nyarko E."/>
            <person name="Jarju S."/>
            <person name="Secka A."/>
            <person name="Antonio M."/>
            <person name="Oren A."/>
            <person name="Chaudhuri R.R."/>
            <person name="La Ragione R."/>
            <person name="Hildebrand F."/>
            <person name="Pallen M.J."/>
        </authorList>
    </citation>
    <scope>NUCLEOTIDE SEQUENCE</scope>
    <source>
        <strain evidence="8">4100</strain>
    </source>
</reference>
<comment type="subcellular location">
    <subcellularLocation>
        <location evidence="1">Membrane</location>
        <topology evidence="1">Multi-pass membrane protein</topology>
    </subcellularLocation>
</comment>
<evidence type="ECO:0000256" key="6">
    <source>
        <dbReference type="SAM" id="Phobius"/>
    </source>
</evidence>
<feature type="transmembrane region" description="Helical" evidence="6">
    <location>
        <begin position="41"/>
        <end position="58"/>
    </location>
</feature>
<feature type="transmembrane region" description="Helical" evidence="6">
    <location>
        <begin position="150"/>
        <end position="173"/>
    </location>
</feature>
<feature type="transmembrane region" description="Helical" evidence="6">
    <location>
        <begin position="246"/>
        <end position="268"/>
    </location>
</feature>
<sequence length="313" mass="32963">MTSSKTKGYIFAAVAAATYGMNPLFALPLYADGMDADSVLLFRYLMAMPVLAVMLLLRGHRFSGLTGRQLGAVAALGVVMALSSLLLFLSYNYMEAGIASTILFVYPIMVAGIGAVCFREKLAAMTVLCIALAVGGIALLYTGGEGGATLSAVGTLIVIASALSYSVYIVGVNRPILHGVATLRLTFYLLGFGSLLFIARVAFTGELTVPTHWAMWGNLLCLALFPTVVSFICTTKAVQHIGATPTAILGALEPVTAVIIGICVFGETLTPGEVLGLVLIIVAVTLVVAGGSITAPLVRFRKLFPRIIRRPRR</sequence>
<dbReference type="AlphaFoldDB" id="A0A921JIB3"/>
<gene>
    <name evidence="8" type="ORF">K8V47_05875</name>
</gene>
<name>A0A921JIB3_9BACT</name>
<comment type="caution">
    <text evidence="8">The sequence shown here is derived from an EMBL/GenBank/DDBJ whole genome shotgun (WGS) entry which is preliminary data.</text>
</comment>
<feature type="domain" description="EamA" evidence="7">
    <location>
        <begin position="7"/>
        <end position="141"/>
    </location>
</feature>
<dbReference type="Proteomes" id="UP000711407">
    <property type="component" value="Unassembled WGS sequence"/>
</dbReference>